<dbReference type="EMBL" id="JABCRI010000006">
    <property type="protein sequence ID" value="KAF8405621.1"/>
    <property type="molecule type" value="Genomic_DNA"/>
</dbReference>
<evidence type="ECO:0000313" key="2">
    <source>
        <dbReference type="EMBL" id="KAF8405621.1"/>
    </source>
</evidence>
<name>A0A834ZKZ2_TETSI</name>
<keyword evidence="1" id="KW-0472">Membrane</keyword>
<accession>A0A834ZKZ2</accession>
<organism evidence="2 3">
    <name type="scientific">Tetracentron sinense</name>
    <name type="common">Spur-leaf</name>
    <dbReference type="NCBI Taxonomy" id="13715"/>
    <lineage>
        <taxon>Eukaryota</taxon>
        <taxon>Viridiplantae</taxon>
        <taxon>Streptophyta</taxon>
        <taxon>Embryophyta</taxon>
        <taxon>Tracheophyta</taxon>
        <taxon>Spermatophyta</taxon>
        <taxon>Magnoliopsida</taxon>
        <taxon>Trochodendrales</taxon>
        <taxon>Trochodendraceae</taxon>
        <taxon>Tetracentron</taxon>
    </lineage>
</organism>
<dbReference type="AlphaFoldDB" id="A0A834ZKZ2"/>
<evidence type="ECO:0000313" key="3">
    <source>
        <dbReference type="Proteomes" id="UP000655225"/>
    </source>
</evidence>
<comment type="caution">
    <text evidence="2">The sequence shown here is derived from an EMBL/GenBank/DDBJ whole genome shotgun (WGS) entry which is preliminary data.</text>
</comment>
<sequence length="210" mass="22893">MASLLKAAKCVDLFASLLVLFQVVIIIDSLVYRMMHVFDYIFTLMEIFQLELQSWEHHIDTIYLEAYMGFSVTQNYNIADLSWEHGFSMKEVSTRTRKTFPTLDPKSGDVILYVTEAIDDDGANGSTTIDGASGAMMFSSICDESMGDESSVCGIVGPGGAICGSDELGLLRATGTRASASGMSFARRSGRIYYNTSDPCGPSSRISGKH</sequence>
<reference evidence="2 3" key="1">
    <citation type="submission" date="2020-04" db="EMBL/GenBank/DDBJ databases">
        <title>Plant Genome Project.</title>
        <authorList>
            <person name="Zhang R.-G."/>
        </authorList>
    </citation>
    <scope>NUCLEOTIDE SEQUENCE [LARGE SCALE GENOMIC DNA]</scope>
    <source>
        <strain evidence="2">YNK0</strain>
        <tissue evidence="2">Leaf</tissue>
    </source>
</reference>
<feature type="transmembrane region" description="Helical" evidence="1">
    <location>
        <begin position="13"/>
        <end position="32"/>
    </location>
</feature>
<gene>
    <name evidence="2" type="ORF">HHK36_010528</name>
</gene>
<dbReference type="Proteomes" id="UP000655225">
    <property type="component" value="Unassembled WGS sequence"/>
</dbReference>
<protein>
    <submittedName>
        <fullName evidence="2">Uncharacterized protein</fullName>
    </submittedName>
</protein>
<proteinExistence type="predicted"/>
<keyword evidence="1" id="KW-1133">Transmembrane helix</keyword>
<evidence type="ECO:0000256" key="1">
    <source>
        <dbReference type="SAM" id="Phobius"/>
    </source>
</evidence>
<keyword evidence="3" id="KW-1185">Reference proteome</keyword>
<keyword evidence="1" id="KW-0812">Transmembrane</keyword>